<accession>A0A2R4P327</accession>
<proteinExistence type="predicted"/>
<organism evidence="2 3">
    <name type="scientific">Campylobacter concisus</name>
    <dbReference type="NCBI Taxonomy" id="199"/>
    <lineage>
        <taxon>Bacteria</taxon>
        <taxon>Pseudomonadati</taxon>
        <taxon>Campylobacterota</taxon>
        <taxon>Epsilonproteobacteria</taxon>
        <taxon>Campylobacterales</taxon>
        <taxon>Campylobacteraceae</taxon>
        <taxon>Campylobacter</taxon>
    </lineage>
</organism>
<keyword evidence="2" id="KW-0614">Plasmid</keyword>
<sequence length="437" mass="48247">MQSKFIYTLIATSIVTAQVLIADETGSSVNQGLEYESYKNTGQGLNESRSYEQSSLIDLNNQKKDEGQFNYPEVVYEHFKAYQKMPRNNAINNQQAAPIAAGYDFYGQEMAAQTERASQRAAAIQNEKEQSIKPDIKFVQGYCSLRNEVEIARIAGYATLSCDFMDYGQGLLSVTLTPDFFSQALIATPLYVEINGKKMQVQQGVVLNGLRTSINIATSVNDYMIQKIMAAGAISSATVATKYAQDYLDALKSSRTSQSSNVQSSGGGIVVTQDTKTEKPKTGDYIAGAVVELVSSLASVIGNAYLDRVSYSFKINKDTLMFADMQVDFNSRGMRGVNYAPNNLIQTDEPRFTGNTSAYSNGTSRSVAKQVPLNPYDGGIQTQQDINIAPQGYYPPIPPQQQYNMPPYPATPQYGPQQYYYYNGQQQPLYINQGSNR</sequence>
<gene>
    <name evidence="2" type="ORF">CCS77_2076</name>
</gene>
<dbReference type="RefSeq" id="WP_103642888.1">
    <property type="nucleotide sequence ID" value="NZ_CP021643.1"/>
</dbReference>
<name>A0A2R4P327_9BACT</name>
<geneLocation type="plasmid" evidence="3">
    <name>picon</name>
</geneLocation>
<evidence type="ECO:0000256" key="1">
    <source>
        <dbReference type="SAM" id="MobiDB-lite"/>
    </source>
</evidence>
<dbReference type="EMBL" id="CP021643">
    <property type="protein sequence ID" value="AVX45082.1"/>
    <property type="molecule type" value="Genomic_DNA"/>
</dbReference>
<protein>
    <submittedName>
        <fullName evidence="2">Uncharacterized protein</fullName>
    </submittedName>
</protein>
<dbReference type="AlphaFoldDB" id="A0A2R4P327"/>
<feature type="region of interest" description="Disordered" evidence="1">
    <location>
        <begin position="390"/>
        <end position="411"/>
    </location>
</feature>
<evidence type="ECO:0000313" key="3">
    <source>
        <dbReference type="Proteomes" id="UP000241854"/>
    </source>
</evidence>
<dbReference type="Proteomes" id="UP000241854">
    <property type="component" value="Plasmid pICON"/>
</dbReference>
<feature type="compositionally biased region" description="Low complexity" evidence="1">
    <location>
        <begin position="400"/>
        <end position="411"/>
    </location>
</feature>
<evidence type="ECO:0000313" key="2">
    <source>
        <dbReference type="EMBL" id="AVX45082.1"/>
    </source>
</evidence>
<reference evidence="2 3" key="1">
    <citation type="journal article" date="2018" name="Emerg. Microbes Infect.">
        <title>Genomic analysis of oral Campylobacter concisus strains identified a potential bacterial molecular marker associated with active Crohn's disease.</title>
        <authorList>
            <person name="Liu F."/>
            <person name="Ma R."/>
            <person name="Tay C.Y.A."/>
            <person name="Octavia S."/>
            <person name="Lan R."/>
            <person name="Chung H.K.L."/>
            <person name="Riordan S.M."/>
            <person name="Grimm M.C."/>
            <person name="Leong R.W."/>
            <person name="Tanaka M.M."/>
            <person name="Connor S."/>
            <person name="Zhang L."/>
        </authorList>
    </citation>
    <scope>NUCLEOTIDE SEQUENCE [LARGE SCALE GENOMIC DNA]</scope>
    <source>
        <strain evidence="2 3">P2CDO4</strain>
        <plasmid evidence="2">pICON</plasmid>
    </source>
</reference>